<sequence>MSSTIVPDSDDNRLPHEMKWVYLQPFLRSRGFEMRARFQPDWVPSWSSKPKSSFFPWEYEDGQWAISHNVMDAVRVDDTLPVILKLVVSSEDHSEQHAAYFGRPPLSDNPRNHCIPVLDVLRPPEIPDYAILVMRRFIPWNIWPFRRIGEAVDFFQQIFDGLAFMHEHHFAHVDIGRRNIVMDGLHLYKEAHHPASPVRVPQGHRHARHRERYQSDRPIRYYYIDFDSSVRFEAWEQRQPVRRRRAAVKSVPEEASDEPCDPFALDVYCLGTILVEDWLPAYKNVDFIRPLAEDMVQVNPNLRPTAAQIVSRFTEIRASLSDKHLRKSLRLVREYHDPDLMARKLLDEYDKEMAKDNPTSVSSPRRTLRDVLTALWRPRHMRDTTQTAPQEGDCQNEGRSSQHEREDTSAALLCTSTHDSTFVEGGKC</sequence>
<dbReference type="STRING" id="1314781.A0A165NTI3"/>
<gene>
    <name evidence="2" type="ORF">EXIGLDRAFT_666480</name>
</gene>
<dbReference type="EMBL" id="KV425895">
    <property type="protein sequence ID" value="KZW01198.1"/>
    <property type="molecule type" value="Genomic_DNA"/>
</dbReference>
<evidence type="ECO:0000313" key="3">
    <source>
        <dbReference type="Proteomes" id="UP000077266"/>
    </source>
</evidence>
<dbReference type="SUPFAM" id="SSF56112">
    <property type="entry name" value="Protein kinase-like (PK-like)"/>
    <property type="match status" value="1"/>
</dbReference>
<accession>A0A165NTI3</accession>
<proteinExistence type="predicted"/>
<protein>
    <recommendedName>
        <fullName evidence="4">Protein kinase domain-containing protein</fullName>
    </recommendedName>
</protein>
<name>A0A165NTI3_EXIGL</name>
<dbReference type="InParanoid" id="A0A165NTI3"/>
<dbReference type="InterPro" id="IPR011009">
    <property type="entry name" value="Kinase-like_dom_sf"/>
</dbReference>
<evidence type="ECO:0008006" key="4">
    <source>
        <dbReference type="Google" id="ProtNLM"/>
    </source>
</evidence>
<reference evidence="2 3" key="1">
    <citation type="journal article" date="2016" name="Mol. Biol. Evol.">
        <title>Comparative Genomics of Early-Diverging Mushroom-Forming Fungi Provides Insights into the Origins of Lignocellulose Decay Capabilities.</title>
        <authorList>
            <person name="Nagy L.G."/>
            <person name="Riley R."/>
            <person name="Tritt A."/>
            <person name="Adam C."/>
            <person name="Daum C."/>
            <person name="Floudas D."/>
            <person name="Sun H."/>
            <person name="Yadav J.S."/>
            <person name="Pangilinan J."/>
            <person name="Larsson K.H."/>
            <person name="Matsuura K."/>
            <person name="Barry K."/>
            <person name="Labutti K."/>
            <person name="Kuo R."/>
            <person name="Ohm R.A."/>
            <person name="Bhattacharya S.S."/>
            <person name="Shirouzu T."/>
            <person name="Yoshinaga Y."/>
            <person name="Martin F.M."/>
            <person name="Grigoriev I.V."/>
            <person name="Hibbett D.S."/>
        </authorList>
    </citation>
    <scope>NUCLEOTIDE SEQUENCE [LARGE SCALE GENOMIC DNA]</scope>
    <source>
        <strain evidence="2 3">HHB12029</strain>
    </source>
</reference>
<organism evidence="2 3">
    <name type="scientific">Exidia glandulosa HHB12029</name>
    <dbReference type="NCBI Taxonomy" id="1314781"/>
    <lineage>
        <taxon>Eukaryota</taxon>
        <taxon>Fungi</taxon>
        <taxon>Dikarya</taxon>
        <taxon>Basidiomycota</taxon>
        <taxon>Agaricomycotina</taxon>
        <taxon>Agaricomycetes</taxon>
        <taxon>Auriculariales</taxon>
        <taxon>Exidiaceae</taxon>
        <taxon>Exidia</taxon>
    </lineage>
</organism>
<evidence type="ECO:0000313" key="2">
    <source>
        <dbReference type="EMBL" id="KZW01198.1"/>
    </source>
</evidence>
<dbReference type="Gene3D" id="1.10.510.10">
    <property type="entry name" value="Transferase(Phosphotransferase) domain 1"/>
    <property type="match status" value="1"/>
</dbReference>
<keyword evidence="3" id="KW-1185">Reference proteome</keyword>
<evidence type="ECO:0000256" key="1">
    <source>
        <dbReference type="SAM" id="MobiDB-lite"/>
    </source>
</evidence>
<dbReference type="AlphaFoldDB" id="A0A165NTI3"/>
<dbReference type="OrthoDB" id="5987198at2759"/>
<dbReference type="Proteomes" id="UP000077266">
    <property type="component" value="Unassembled WGS sequence"/>
</dbReference>
<feature type="region of interest" description="Disordered" evidence="1">
    <location>
        <begin position="378"/>
        <end position="408"/>
    </location>
</feature>